<reference evidence="1" key="1">
    <citation type="submission" date="2023-05" db="EMBL/GenBank/DDBJ databases">
        <authorList>
            <person name="Huff M."/>
        </authorList>
    </citation>
    <scope>NUCLEOTIDE SEQUENCE</scope>
</reference>
<name>A0AAD2DSG4_9LAMI</name>
<keyword evidence="2" id="KW-1185">Reference proteome</keyword>
<protein>
    <submittedName>
        <fullName evidence="1">Uncharacterized protein</fullName>
    </submittedName>
</protein>
<gene>
    <name evidence="1" type="ORF">FPE_LOCUS9471</name>
</gene>
<evidence type="ECO:0000313" key="2">
    <source>
        <dbReference type="Proteomes" id="UP000834106"/>
    </source>
</evidence>
<dbReference type="Proteomes" id="UP000834106">
    <property type="component" value="Chromosome 5"/>
</dbReference>
<proteinExistence type="predicted"/>
<sequence>MRRRAGWFGPEGKIVIGDQVGFSGQINISYAKSRDTYTAPWERRHMFVRTFDWKLKRRRKSRLRKLDGYVYMSDTILDSFYGKSGPITDVKIEKASVHPMKPHTRGQVDALAVSQRLMPHRQSRSTVNPKYDPSNFYLGDCKDDSGLYDVTLEVNTSYQP</sequence>
<dbReference type="AlphaFoldDB" id="A0AAD2DSG4"/>
<organism evidence="1 2">
    <name type="scientific">Fraxinus pennsylvanica</name>
    <dbReference type="NCBI Taxonomy" id="56036"/>
    <lineage>
        <taxon>Eukaryota</taxon>
        <taxon>Viridiplantae</taxon>
        <taxon>Streptophyta</taxon>
        <taxon>Embryophyta</taxon>
        <taxon>Tracheophyta</taxon>
        <taxon>Spermatophyta</taxon>
        <taxon>Magnoliopsida</taxon>
        <taxon>eudicotyledons</taxon>
        <taxon>Gunneridae</taxon>
        <taxon>Pentapetalae</taxon>
        <taxon>asterids</taxon>
        <taxon>lamiids</taxon>
        <taxon>Lamiales</taxon>
        <taxon>Oleaceae</taxon>
        <taxon>Oleeae</taxon>
        <taxon>Fraxinus</taxon>
    </lineage>
</organism>
<dbReference type="EMBL" id="OU503040">
    <property type="protein sequence ID" value="CAI9762041.1"/>
    <property type="molecule type" value="Genomic_DNA"/>
</dbReference>
<accession>A0AAD2DSG4</accession>
<evidence type="ECO:0000313" key="1">
    <source>
        <dbReference type="EMBL" id="CAI9762041.1"/>
    </source>
</evidence>